<dbReference type="EMBL" id="JAJUBB010000020">
    <property type="protein sequence ID" value="MDD1783590.1"/>
    <property type="molecule type" value="Genomic_DNA"/>
</dbReference>
<name>A0ABT5QRI5_9GAMM</name>
<proteinExistence type="inferred from homology"/>
<dbReference type="Pfam" id="PF01203">
    <property type="entry name" value="T2SSN"/>
    <property type="match status" value="1"/>
</dbReference>
<keyword evidence="12" id="KW-1185">Reference proteome</keyword>
<evidence type="ECO:0000256" key="4">
    <source>
        <dbReference type="ARBA" id="ARBA00022448"/>
    </source>
</evidence>
<keyword evidence="4" id="KW-0813">Transport</keyword>
<keyword evidence="7" id="KW-0812">Transmembrane</keyword>
<dbReference type="InterPro" id="IPR022792">
    <property type="entry name" value="T2SS_protein-GspN"/>
</dbReference>
<evidence type="ECO:0000256" key="3">
    <source>
        <dbReference type="ARBA" id="ARBA00021563"/>
    </source>
</evidence>
<keyword evidence="8" id="KW-0653">Protein transport</keyword>
<evidence type="ECO:0000256" key="5">
    <source>
        <dbReference type="ARBA" id="ARBA00022475"/>
    </source>
</evidence>
<evidence type="ECO:0000256" key="7">
    <source>
        <dbReference type="ARBA" id="ARBA00022692"/>
    </source>
</evidence>
<keyword evidence="9" id="KW-0472">Membrane</keyword>
<evidence type="ECO:0000256" key="6">
    <source>
        <dbReference type="ARBA" id="ARBA00022519"/>
    </source>
</evidence>
<organism evidence="11 12">
    <name type="scientific">Enterovibrio qingdaonensis</name>
    <dbReference type="NCBI Taxonomy" id="2899818"/>
    <lineage>
        <taxon>Bacteria</taxon>
        <taxon>Pseudomonadati</taxon>
        <taxon>Pseudomonadota</taxon>
        <taxon>Gammaproteobacteria</taxon>
        <taxon>Vibrionales</taxon>
        <taxon>Vibrionaceae</taxon>
        <taxon>Enterovibrio</taxon>
    </lineage>
</organism>
<sequence length="249" mass="26767">MKRTLIMSFLFILVLLVSAVVHTPASLVFRYIPPIQGLQLGTIGGTIWNGTASNVTWQGQPLGKLNWQFNLLPLFTGNADVAMRLSGVKGISARGNIGYGLAGAYANNLLFSTSANVVQSFIPYPLPVSLAGQFDLTVRDYLFTKTPFCDTLQGNIAWSQGSVTSELGTVDPGLVVADLACDEGRLSIKGGSDSDALETEFSLLLSPDQRYNMNGWFVPGNALPQSMRGALSFMGQPDSEGRYRLSFSG</sequence>
<dbReference type="RefSeq" id="WP_274144560.1">
    <property type="nucleotide sequence ID" value="NZ_JAJUBB010000020.1"/>
</dbReference>
<dbReference type="Proteomes" id="UP001149821">
    <property type="component" value="Unassembled WGS sequence"/>
</dbReference>
<evidence type="ECO:0000313" key="11">
    <source>
        <dbReference type="EMBL" id="MDD1783590.1"/>
    </source>
</evidence>
<evidence type="ECO:0000256" key="8">
    <source>
        <dbReference type="ARBA" id="ARBA00022927"/>
    </source>
</evidence>
<accession>A0ABT5QRI5</accession>
<protein>
    <recommendedName>
        <fullName evidence="3">Type II secretion system protein N</fullName>
    </recommendedName>
    <alternativeName>
        <fullName evidence="10">General secretion pathway protein N</fullName>
    </alternativeName>
</protein>
<evidence type="ECO:0000313" key="12">
    <source>
        <dbReference type="Proteomes" id="UP001149821"/>
    </source>
</evidence>
<keyword evidence="6" id="KW-0997">Cell inner membrane</keyword>
<comment type="subcellular location">
    <subcellularLocation>
        <location evidence="1">Cell inner membrane</location>
    </subcellularLocation>
</comment>
<evidence type="ECO:0000256" key="9">
    <source>
        <dbReference type="ARBA" id="ARBA00023136"/>
    </source>
</evidence>
<evidence type="ECO:0000256" key="1">
    <source>
        <dbReference type="ARBA" id="ARBA00004533"/>
    </source>
</evidence>
<reference evidence="11" key="1">
    <citation type="submission" date="2021-12" db="EMBL/GenBank/DDBJ databases">
        <title>Enterovibrio ZSDZ35 sp. nov. and Enterovibrio ZSDZ42 sp. nov., isolated from coastal seawater in Qingdao.</title>
        <authorList>
            <person name="Zhang P."/>
        </authorList>
    </citation>
    <scope>NUCLEOTIDE SEQUENCE</scope>
    <source>
        <strain evidence="11">ZSDZ35</strain>
    </source>
</reference>
<keyword evidence="5" id="KW-1003">Cell membrane</keyword>
<comment type="similarity">
    <text evidence="2">Belongs to the GSP N family.</text>
</comment>
<evidence type="ECO:0000256" key="2">
    <source>
        <dbReference type="ARBA" id="ARBA00007208"/>
    </source>
</evidence>
<gene>
    <name evidence="11" type="ORF">LRP49_20655</name>
</gene>
<evidence type="ECO:0000256" key="10">
    <source>
        <dbReference type="ARBA" id="ARBA00030772"/>
    </source>
</evidence>
<comment type="caution">
    <text evidence="11">The sequence shown here is derived from an EMBL/GenBank/DDBJ whole genome shotgun (WGS) entry which is preliminary data.</text>
</comment>